<comment type="subcellular location">
    <subcellularLocation>
        <location evidence="1">Membrane</location>
        <topology evidence="1">Single-pass type I membrane protein</topology>
    </subcellularLocation>
</comment>
<dbReference type="SUPFAM" id="SSF57184">
    <property type="entry name" value="Growth factor receptor domain"/>
    <property type="match status" value="1"/>
</dbReference>
<feature type="compositionally biased region" description="Polar residues" evidence="11">
    <location>
        <begin position="210"/>
        <end position="220"/>
    </location>
</feature>
<dbReference type="InterPro" id="IPR009017">
    <property type="entry name" value="GFP"/>
</dbReference>
<evidence type="ECO:0000256" key="3">
    <source>
        <dbReference type="ARBA" id="ARBA00022692"/>
    </source>
</evidence>
<name>A0AAN8EYI7_TRICO</name>
<keyword evidence="7 12" id="KW-1133">Transmembrane helix</keyword>
<evidence type="ECO:0000256" key="9">
    <source>
        <dbReference type="ARBA" id="ARBA00023157"/>
    </source>
</evidence>
<dbReference type="GO" id="GO:0016020">
    <property type="term" value="C:membrane"/>
    <property type="evidence" value="ECO:0007669"/>
    <property type="project" value="UniProtKB-SubCell"/>
</dbReference>
<dbReference type="Gene3D" id="2.10.25.10">
    <property type="entry name" value="Laminin"/>
    <property type="match status" value="1"/>
</dbReference>
<evidence type="ECO:0000256" key="8">
    <source>
        <dbReference type="ARBA" id="ARBA00023136"/>
    </source>
</evidence>
<comment type="caution">
    <text evidence="10">Lacks conserved residue(s) required for the propagation of feature annotation.</text>
</comment>
<feature type="transmembrane region" description="Helical" evidence="12">
    <location>
        <begin position="160"/>
        <end position="185"/>
    </location>
</feature>
<evidence type="ECO:0000256" key="11">
    <source>
        <dbReference type="SAM" id="MobiDB-lite"/>
    </source>
</evidence>
<protein>
    <recommendedName>
        <fullName evidence="13">EGF-like domain-containing protein</fullName>
    </recommendedName>
</protein>
<evidence type="ECO:0000256" key="10">
    <source>
        <dbReference type="PROSITE-ProRule" id="PRU00076"/>
    </source>
</evidence>
<dbReference type="Pfam" id="PF12947">
    <property type="entry name" value="EGF_3"/>
    <property type="match status" value="1"/>
</dbReference>
<comment type="caution">
    <text evidence="14">The sequence shown here is derived from an EMBL/GenBank/DDBJ whole genome shotgun (WGS) entry which is preliminary data.</text>
</comment>
<evidence type="ECO:0000256" key="12">
    <source>
        <dbReference type="SAM" id="Phobius"/>
    </source>
</evidence>
<dbReference type="PANTHER" id="PTHR14789">
    <property type="entry name" value="CHONDROLECTIN VARIANT CHODLFDELTAE"/>
    <property type="match status" value="1"/>
</dbReference>
<dbReference type="InterPro" id="IPR000742">
    <property type="entry name" value="EGF"/>
</dbReference>
<dbReference type="InterPro" id="IPR024731">
    <property type="entry name" value="NELL2-like_EGF"/>
</dbReference>
<dbReference type="GO" id="GO:0005540">
    <property type="term" value="F:hyaluronic acid binding"/>
    <property type="evidence" value="ECO:0007669"/>
    <property type="project" value="TreeGrafter"/>
</dbReference>
<feature type="region of interest" description="Disordered" evidence="11">
    <location>
        <begin position="117"/>
        <end position="148"/>
    </location>
</feature>
<evidence type="ECO:0000256" key="4">
    <source>
        <dbReference type="ARBA" id="ARBA00022729"/>
    </source>
</evidence>
<dbReference type="EMBL" id="WIXE01022903">
    <property type="protein sequence ID" value="KAK5966995.1"/>
    <property type="molecule type" value="Genomic_DNA"/>
</dbReference>
<keyword evidence="4" id="KW-0732">Signal</keyword>
<dbReference type="AlphaFoldDB" id="A0AAN8EYI7"/>
<keyword evidence="15" id="KW-1185">Reference proteome</keyword>
<sequence length="229" mass="24807">MVLCGANAECNNTKGGYECRCKKGYAGDGIQCSPVERCYSRFGRSCSSSGSCEEYPDGPRCVCARGYRGDGFTCTAQTPIHSSVEDITTLLRTEQTHENTGADVGDHPFVMTDWHTPIRTSPRPMNTRARLAPQPSSTAKPAEKTTKLGAQEDMAEATTLLFLIGPAVLCAIWVILVIVVIAVCCRNKHSQRTGTAKQGIWGPPIRGSLSAPSNASQQFPSRIRPFESY</sequence>
<feature type="domain" description="EGF-like" evidence="13">
    <location>
        <begin position="34"/>
        <end position="73"/>
    </location>
</feature>
<dbReference type="GO" id="GO:0030246">
    <property type="term" value="F:carbohydrate binding"/>
    <property type="evidence" value="ECO:0007669"/>
    <property type="project" value="UniProtKB-KW"/>
</dbReference>
<organism evidence="14 15">
    <name type="scientific">Trichostrongylus colubriformis</name>
    <name type="common">Black scour worm</name>
    <dbReference type="NCBI Taxonomy" id="6319"/>
    <lineage>
        <taxon>Eukaryota</taxon>
        <taxon>Metazoa</taxon>
        <taxon>Ecdysozoa</taxon>
        <taxon>Nematoda</taxon>
        <taxon>Chromadorea</taxon>
        <taxon>Rhabditida</taxon>
        <taxon>Rhabditina</taxon>
        <taxon>Rhabditomorpha</taxon>
        <taxon>Strongyloidea</taxon>
        <taxon>Trichostrongylidae</taxon>
        <taxon>Trichostrongylus</taxon>
    </lineage>
</organism>
<evidence type="ECO:0000256" key="2">
    <source>
        <dbReference type="ARBA" id="ARBA00022536"/>
    </source>
</evidence>
<evidence type="ECO:0000256" key="7">
    <source>
        <dbReference type="ARBA" id="ARBA00022989"/>
    </source>
</evidence>
<evidence type="ECO:0000259" key="13">
    <source>
        <dbReference type="PROSITE" id="PS50026"/>
    </source>
</evidence>
<dbReference type="PROSITE" id="PS50026">
    <property type="entry name" value="EGF_3"/>
    <property type="match status" value="1"/>
</dbReference>
<dbReference type="PROSITE" id="PS01186">
    <property type="entry name" value="EGF_2"/>
    <property type="match status" value="1"/>
</dbReference>
<feature type="region of interest" description="Disordered" evidence="11">
    <location>
        <begin position="193"/>
        <end position="229"/>
    </location>
</feature>
<gene>
    <name evidence="14" type="ORF">GCK32_016453</name>
</gene>
<dbReference type="PANTHER" id="PTHR14789:SF2">
    <property type="entry name" value="LAYILIN"/>
    <property type="match status" value="1"/>
</dbReference>
<keyword evidence="8 12" id="KW-0472">Membrane</keyword>
<accession>A0AAN8EYI7</accession>
<evidence type="ECO:0000256" key="1">
    <source>
        <dbReference type="ARBA" id="ARBA00004479"/>
    </source>
</evidence>
<dbReference type="FunFam" id="2.10.25.10:FF:000038">
    <property type="entry name" value="Fibrillin 2"/>
    <property type="match status" value="1"/>
</dbReference>
<dbReference type="Gene3D" id="2.40.155.10">
    <property type="entry name" value="Green fluorescent protein"/>
    <property type="match status" value="1"/>
</dbReference>
<keyword evidence="3 12" id="KW-0812">Transmembrane</keyword>
<keyword evidence="5" id="KW-0430">Lectin</keyword>
<keyword evidence="9" id="KW-1015">Disulfide bond</keyword>
<keyword evidence="2 10" id="KW-0245">EGF-like domain</keyword>
<reference evidence="14 15" key="1">
    <citation type="submission" date="2019-10" db="EMBL/GenBank/DDBJ databases">
        <title>Assembly and Annotation for the nematode Trichostrongylus colubriformis.</title>
        <authorList>
            <person name="Martin J."/>
        </authorList>
    </citation>
    <scope>NUCLEOTIDE SEQUENCE [LARGE SCALE GENOMIC DNA]</scope>
    <source>
        <strain evidence="14">G859</strain>
        <tissue evidence="14">Whole worm</tissue>
    </source>
</reference>
<dbReference type="InterPro" id="IPR051505">
    <property type="entry name" value="C-type_lectin_domain"/>
</dbReference>
<evidence type="ECO:0000313" key="14">
    <source>
        <dbReference type="EMBL" id="KAK5966995.1"/>
    </source>
</evidence>
<proteinExistence type="predicted"/>
<evidence type="ECO:0000313" key="15">
    <source>
        <dbReference type="Proteomes" id="UP001331761"/>
    </source>
</evidence>
<dbReference type="InterPro" id="IPR009030">
    <property type="entry name" value="Growth_fac_rcpt_cys_sf"/>
</dbReference>
<dbReference type="CDD" id="cd00054">
    <property type="entry name" value="EGF_CA"/>
    <property type="match status" value="1"/>
</dbReference>
<evidence type="ECO:0000256" key="5">
    <source>
        <dbReference type="ARBA" id="ARBA00022734"/>
    </source>
</evidence>
<dbReference type="Proteomes" id="UP001331761">
    <property type="component" value="Unassembled WGS sequence"/>
</dbReference>
<evidence type="ECO:0000256" key="6">
    <source>
        <dbReference type="ARBA" id="ARBA00022737"/>
    </source>
</evidence>
<keyword evidence="6" id="KW-0677">Repeat</keyword>